<dbReference type="InterPro" id="IPR010432">
    <property type="entry name" value="RDD"/>
</dbReference>
<feature type="transmembrane region" description="Helical" evidence="6">
    <location>
        <begin position="81"/>
        <end position="99"/>
    </location>
</feature>
<organism evidence="8 9">
    <name type="scientific">Sulfurimonas diazotrophicus</name>
    <dbReference type="NCBI Taxonomy" id="3131939"/>
    <lineage>
        <taxon>Bacteria</taxon>
        <taxon>Pseudomonadati</taxon>
        <taxon>Campylobacterota</taxon>
        <taxon>Epsilonproteobacteria</taxon>
        <taxon>Campylobacterales</taxon>
        <taxon>Sulfurimonadaceae</taxon>
        <taxon>Sulfurimonas</taxon>
    </lineage>
</organism>
<keyword evidence="2" id="KW-1003">Cell membrane</keyword>
<dbReference type="EMBL" id="CP147920">
    <property type="protein sequence ID" value="XAU15014.1"/>
    <property type="molecule type" value="Genomic_DNA"/>
</dbReference>
<evidence type="ECO:0000256" key="1">
    <source>
        <dbReference type="ARBA" id="ARBA00004651"/>
    </source>
</evidence>
<evidence type="ECO:0000256" key="3">
    <source>
        <dbReference type="ARBA" id="ARBA00022692"/>
    </source>
</evidence>
<evidence type="ECO:0000313" key="8">
    <source>
        <dbReference type="EMBL" id="XAU15014.1"/>
    </source>
</evidence>
<keyword evidence="3 6" id="KW-0812">Transmembrane</keyword>
<comment type="subcellular location">
    <subcellularLocation>
        <location evidence="1">Cell membrane</location>
        <topology evidence="1">Multi-pass membrane protein</topology>
    </subcellularLocation>
</comment>
<dbReference type="Pfam" id="PF06271">
    <property type="entry name" value="RDD"/>
    <property type="match status" value="1"/>
</dbReference>
<dbReference type="InterPro" id="IPR051791">
    <property type="entry name" value="Pra-immunoreactive"/>
</dbReference>
<evidence type="ECO:0000256" key="5">
    <source>
        <dbReference type="ARBA" id="ARBA00023136"/>
    </source>
</evidence>
<evidence type="ECO:0000256" key="6">
    <source>
        <dbReference type="SAM" id="Phobius"/>
    </source>
</evidence>
<evidence type="ECO:0000256" key="2">
    <source>
        <dbReference type="ARBA" id="ARBA00022475"/>
    </source>
</evidence>
<proteinExistence type="predicted"/>
<dbReference type="PANTHER" id="PTHR36115:SF4">
    <property type="entry name" value="MEMBRANE PROTEIN"/>
    <property type="match status" value="1"/>
</dbReference>
<evidence type="ECO:0000259" key="7">
    <source>
        <dbReference type="Pfam" id="PF06271"/>
    </source>
</evidence>
<feature type="transmembrane region" description="Helical" evidence="6">
    <location>
        <begin position="128"/>
        <end position="150"/>
    </location>
</feature>
<keyword evidence="5 6" id="KW-0472">Membrane</keyword>
<dbReference type="Proteomes" id="UP001447842">
    <property type="component" value="Chromosome"/>
</dbReference>
<dbReference type="RefSeq" id="WP_345970079.1">
    <property type="nucleotide sequence ID" value="NZ_CP147920.1"/>
</dbReference>
<keyword evidence="4 6" id="KW-1133">Transmembrane helix</keyword>
<keyword evidence="9" id="KW-1185">Reference proteome</keyword>
<dbReference type="PANTHER" id="PTHR36115">
    <property type="entry name" value="PROLINE-RICH ANTIGEN HOMOLOG-RELATED"/>
    <property type="match status" value="1"/>
</dbReference>
<protein>
    <submittedName>
        <fullName evidence="8">RDD family protein</fullName>
    </submittedName>
</protein>
<evidence type="ECO:0000313" key="9">
    <source>
        <dbReference type="Proteomes" id="UP001447842"/>
    </source>
</evidence>
<sequence length="169" mass="19117">MRWREIKHTKPKRQPENTPKVTYADFKSRALAFITDIFMIGIPITLIIMIAFGHDQMMNSAGGTDVLMNPAEAKQHAPNPYASITQMLLYAVTFVLFWHKSGQTPGKKMMQIRVVDARTFQTASWSRLLLRFVGYFLSALTLVGFFTGLLRRDGRALHDLLSGTAVIRA</sequence>
<evidence type="ECO:0000256" key="4">
    <source>
        <dbReference type="ARBA" id="ARBA00022989"/>
    </source>
</evidence>
<accession>A0ABZ3HBL4</accession>
<gene>
    <name evidence="8" type="ORF">WCY31_12330</name>
</gene>
<reference evidence="8 9" key="1">
    <citation type="submission" date="2024-03" db="EMBL/GenBank/DDBJ databases">
        <title>Sulfurimonas sp. HSL3-1.</title>
        <authorList>
            <person name="Wang S."/>
        </authorList>
    </citation>
    <scope>NUCLEOTIDE SEQUENCE [LARGE SCALE GENOMIC DNA]</scope>
    <source>
        <strain evidence="8 9">HSL3-1</strain>
    </source>
</reference>
<name>A0ABZ3HBL4_9BACT</name>
<feature type="transmembrane region" description="Helical" evidence="6">
    <location>
        <begin position="30"/>
        <end position="52"/>
    </location>
</feature>
<feature type="domain" description="RDD" evidence="7">
    <location>
        <begin position="23"/>
        <end position="163"/>
    </location>
</feature>